<evidence type="ECO:0000313" key="3">
    <source>
        <dbReference type="Proteomes" id="UP000250086"/>
    </source>
</evidence>
<dbReference type="Proteomes" id="UP000250086">
    <property type="component" value="Unassembled WGS sequence"/>
</dbReference>
<accession>A0A2X0V435</accession>
<dbReference type="SUPFAM" id="SSF52540">
    <property type="entry name" value="P-loop containing nucleoside triphosphate hydrolases"/>
    <property type="match status" value="1"/>
</dbReference>
<sequence length="650" mass="73831">MYLSAVLIRNFRGIRNLEINFEQDNTVLIGENSWGKSSLLRALWLALGQGEILCSLKAEDMYIPINLDAAEEERSDDGIDKRCSLIDMLMGKSGSLTDEHSALDKFLYRSKNTKDGAYGDTVQAICPDSCHDCYDRQYLEQCKVFNDNDIYNENIAEIEIRLIFKESQYGLVANSPRLQRLMPYWMVGEDGLRYIYWQILGYNYHDEFITEHNFLDDSLNVIEGPDKEESIKWLIHMNPVLRVRDSRAQLIDSNNDDCEEGSITKHEHQTFEEYIGSVSKEFSELAANNDYTASEARRGLETLDFISKKYLAPYNQRVGHKKSRHNPKSIRDMVASPVSIESLSSIRETLNAKAINKEKILAFYLASALFLSKGNRNIDKKSKPILILEDIEARFHPSILLSFWSVVASIPIQKIITTNSGDFLSAISLGDIRRLCRLHYDTRSYAVREKSFSADDLRRIAFHIRINRPTTLFARCWVLVEGETEIWILNQIASILGISMHCIGIRPIEFAQCGLHPLIKLARQLGINFYVLTDGDEAGHKYAQTVIGSVGTDHAKKHMTVLPHRDIEHFLFAHGYDNVFCRAAGLDKKSLRNLSQDKIIDMAIKKKTKPGLALEVMEAMAQSGAAGVPRLFVKMFKNLLALSRADSIVG</sequence>
<feature type="domain" description="OLD protein-like TOPRIM" evidence="1">
    <location>
        <begin position="472"/>
        <end position="536"/>
    </location>
</feature>
<dbReference type="CDD" id="cd01026">
    <property type="entry name" value="TOPRIM_OLD"/>
    <property type="match status" value="1"/>
</dbReference>
<dbReference type="InterPro" id="IPR051396">
    <property type="entry name" value="Bact_Antivir_Def_Nuclease"/>
</dbReference>
<dbReference type="PANTHER" id="PTHR43581:SF4">
    <property type="entry name" value="ATP_GTP PHOSPHATASE"/>
    <property type="match status" value="1"/>
</dbReference>
<gene>
    <name evidence="2" type="ORF">NCTC13093_00640</name>
</gene>
<organism evidence="2 3">
    <name type="scientific">Anaerobiospirillum thomasii</name>
    <dbReference type="NCBI Taxonomy" id="179995"/>
    <lineage>
        <taxon>Bacteria</taxon>
        <taxon>Pseudomonadati</taxon>
        <taxon>Pseudomonadota</taxon>
        <taxon>Gammaproteobacteria</taxon>
        <taxon>Aeromonadales</taxon>
        <taxon>Succinivibrionaceae</taxon>
        <taxon>Anaerobiospirillum</taxon>
    </lineage>
</organism>
<dbReference type="RefSeq" id="WP_113743457.1">
    <property type="nucleotide sequence ID" value="NZ_UAPV01000001.1"/>
</dbReference>
<name>A0A2X0V435_9GAMM</name>
<evidence type="ECO:0000313" key="2">
    <source>
        <dbReference type="EMBL" id="SPT69274.1"/>
    </source>
</evidence>
<dbReference type="PANTHER" id="PTHR43581">
    <property type="entry name" value="ATP/GTP PHOSPHATASE"/>
    <property type="match status" value="1"/>
</dbReference>
<dbReference type="InterPro" id="IPR027417">
    <property type="entry name" value="P-loop_NTPase"/>
</dbReference>
<evidence type="ECO:0000259" key="1">
    <source>
        <dbReference type="Pfam" id="PF20469"/>
    </source>
</evidence>
<dbReference type="InterPro" id="IPR034139">
    <property type="entry name" value="TOPRIM_OLD"/>
</dbReference>
<protein>
    <submittedName>
        <fullName evidence="2">Recombination protein F</fullName>
    </submittedName>
</protein>
<reference evidence="2 3" key="1">
    <citation type="submission" date="2018-06" db="EMBL/GenBank/DDBJ databases">
        <authorList>
            <consortium name="Pathogen Informatics"/>
            <person name="Doyle S."/>
        </authorList>
    </citation>
    <scope>NUCLEOTIDE SEQUENCE [LARGE SCALE GENOMIC DNA]</scope>
    <source>
        <strain evidence="2 3">NCTC13093</strain>
    </source>
</reference>
<dbReference type="Pfam" id="PF20469">
    <property type="entry name" value="OLD-like_TOPRIM"/>
    <property type="match status" value="1"/>
</dbReference>
<dbReference type="Gene3D" id="3.40.50.300">
    <property type="entry name" value="P-loop containing nucleotide triphosphate hydrolases"/>
    <property type="match status" value="1"/>
</dbReference>
<dbReference type="InterPro" id="IPR022602">
    <property type="entry name" value="DUF2813"/>
</dbReference>
<proteinExistence type="predicted"/>
<dbReference type="EMBL" id="UAPV01000001">
    <property type="protein sequence ID" value="SPT69274.1"/>
    <property type="molecule type" value="Genomic_DNA"/>
</dbReference>
<dbReference type="AlphaFoldDB" id="A0A2X0V435"/>
<dbReference type="Pfam" id="PF11398">
    <property type="entry name" value="DUF2813"/>
    <property type="match status" value="2"/>
</dbReference>
<keyword evidence="3" id="KW-1185">Reference proteome</keyword>